<accession>A0A165I8R3</accession>
<sequence>MIFGSLTTFHTLAPRLCTLVIEGRRRRHEVEVISQARQILRGCIVEKRKTSKVFLAPSVKGFLSSTHPATIAPPPLFGVLKRTPVDAAGARTPWTRTFTMVVFSRLPVELLDAVLREVDDFDTLLAAALSHKRWYGIYTYYKVSIDRDVLKNNLGPIVLNSSLRSIRLKVRVPTYQPAPGQPHLLTFVQNYKEGLMGSISITNAEYTALFERARISDQLERVYSRRYKDRLTQRTSRLSPAERERFRLSLHRLWLLSLFAGDTCILLDPANNPVFRILAFRRLLFYDSYTPQEVYDLHRVVAWMQRLVYECQPPESANTRFVRMKLIANGPECVLKVFKTPQDWKTVLNPVAGIVGVDPEGWKDDMRSIFAAPVLPQSTASAGGIPRGLSPIVAASAAPGLQCYKCKARPGPRLWNHENWDYLPLNLRLDDTFPDWMAGNLNHNRHERSLLLAYLGITDTTEPWRTHRPPKKDRAVEYLEPVPCMTVPRMMQALCDLDPRPQNARDADSVPLGPDEFAGVTSESLLCQACVYKFLKARLWIWWLRTKDEKSKTEFDKSNCWYGHACRLQAFKPVHAARYNHACRNTWDERKAWRDAERARRRAVAEERERQHEEAQVDLGLFLESASRAVDDDASASAPTIAPYLGFLQFLGFRASN</sequence>
<evidence type="ECO:0008006" key="3">
    <source>
        <dbReference type="Google" id="ProtNLM"/>
    </source>
</evidence>
<reference evidence="1 2" key="1">
    <citation type="journal article" date="2016" name="Mol. Biol. Evol.">
        <title>Comparative Genomics of Early-Diverging Mushroom-Forming Fungi Provides Insights into the Origins of Lignocellulose Decay Capabilities.</title>
        <authorList>
            <person name="Nagy L.G."/>
            <person name="Riley R."/>
            <person name="Tritt A."/>
            <person name="Adam C."/>
            <person name="Daum C."/>
            <person name="Floudas D."/>
            <person name="Sun H."/>
            <person name="Yadav J.S."/>
            <person name="Pangilinan J."/>
            <person name="Larsson K.H."/>
            <person name="Matsuura K."/>
            <person name="Barry K."/>
            <person name="Labutti K."/>
            <person name="Kuo R."/>
            <person name="Ohm R.A."/>
            <person name="Bhattacharya S.S."/>
            <person name="Shirouzu T."/>
            <person name="Yoshinaga Y."/>
            <person name="Martin F.M."/>
            <person name="Grigoriev I.V."/>
            <person name="Hibbett D.S."/>
        </authorList>
    </citation>
    <scope>NUCLEOTIDE SEQUENCE [LARGE SCALE GENOMIC DNA]</scope>
    <source>
        <strain evidence="1 2">HHB12029</strain>
    </source>
</reference>
<organism evidence="1 2">
    <name type="scientific">Exidia glandulosa HHB12029</name>
    <dbReference type="NCBI Taxonomy" id="1314781"/>
    <lineage>
        <taxon>Eukaryota</taxon>
        <taxon>Fungi</taxon>
        <taxon>Dikarya</taxon>
        <taxon>Basidiomycota</taxon>
        <taxon>Agaricomycotina</taxon>
        <taxon>Agaricomycetes</taxon>
        <taxon>Auriculariales</taxon>
        <taxon>Exidiaceae</taxon>
        <taxon>Exidia</taxon>
    </lineage>
</organism>
<dbReference type="InParanoid" id="A0A165I8R3"/>
<evidence type="ECO:0000313" key="1">
    <source>
        <dbReference type="EMBL" id="KZV93060.1"/>
    </source>
</evidence>
<dbReference type="Proteomes" id="UP000077266">
    <property type="component" value="Unassembled WGS sequence"/>
</dbReference>
<evidence type="ECO:0000313" key="2">
    <source>
        <dbReference type="Proteomes" id="UP000077266"/>
    </source>
</evidence>
<dbReference type="STRING" id="1314781.A0A165I8R3"/>
<protein>
    <recommendedName>
        <fullName evidence="3">F-box domain-containing protein</fullName>
    </recommendedName>
</protein>
<keyword evidence="2" id="KW-1185">Reference proteome</keyword>
<dbReference type="EMBL" id="KV425996">
    <property type="protein sequence ID" value="KZV93060.1"/>
    <property type="molecule type" value="Genomic_DNA"/>
</dbReference>
<dbReference type="OrthoDB" id="2745518at2759"/>
<proteinExistence type="predicted"/>
<gene>
    <name evidence="1" type="ORF">EXIGLDRAFT_749319</name>
</gene>
<dbReference type="AlphaFoldDB" id="A0A165I8R3"/>
<name>A0A165I8R3_EXIGL</name>